<comment type="caution">
    <text evidence="1">The sequence shown here is derived from an EMBL/GenBank/DDBJ whole genome shotgun (WGS) entry which is preliminary data.</text>
</comment>
<sequence length="245" mass="26903">MVLEAVSFATGAVQSLLMILLADVISQADWMLCWKAAGADFLASSSSHPMRFAWLWRLLLLLMEQYKVLDAGVILLLLLFYCIDPVRSASHRDGMASIDQLLREDGPAKSVSVGSGLMSQTPSPVAPLGESMLDFSVLALTYISRRNGFKPLATTLRHPIYARPWFGPMPLPVPPPCNLSSPFLTMGPLDESSHPAGLYPVKELMVFEVDRPEAHDDADTPLHVYQEPMQSQLGIVVAPESPFQL</sequence>
<evidence type="ECO:0000313" key="1">
    <source>
        <dbReference type="EMBL" id="GMH22084.1"/>
    </source>
</evidence>
<proteinExistence type="predicted"/>
<keyword evidence="2" id="KW-1185">Reference proteome</keyword>
<evidence type="ECO:0000313" key="2">
    <source>
        <dbReference type="Proteomes" id="UP001279734"/>
    </source>
</evidence>
<dbReference type="AlphaFoldDB" id="A0AAD3T3X7"/>
<name>A0AAD3T3X7_NEPGR</name>
<reference evidence="1" key="1">
    <citation type="submission" date="2023-05" db="EMBL/GenBank/DDBJ databases">
        <title>Nepenthes gracilis genome sequencing.</title>
        <authorList>
            <person name="Fukushima K."/>
        </authorList>
    </citation>
    <scope>NUCLEOTIDE SEQUENCE</scope>
    <source>
        <strain evidence="1">SING2019-196</strain>
    </source>
</reference>
<dbReference type="Proteomes" id="UP001279734">
    <property type="component" value="Unassembled WGS sequence"/>
</dbReference>
<organism evidence="1 2">
    <name type="scientific">Nepenthes gracilis</name>
    <name type="common">Slender pitcher plant</name>
    <dbReference type="NCBI Taxonomy" id="150966"/>
    <lineage>
        <taxon>Eukaryota</taxon>
        <taxon>Viridiplantae</taxon>
        <taxon>Streptophyta</taxon>
        <taxon>Embryophyta</taxon>
        <taxon>Tracheophyta</taxon>
        <taxon>Spermatophyta</taxon>
        <taxon>Magnoliopsida</taxon>
        <taxon>eudicotyledons</taxon>
        <taxon>Gunneridae</taxon>
        <taxon>Pentapetalae</taxon>
        <taxon>Caryophyllales</taxon>
        <taxon>Nepenthaceae</taxon>
        <taxon>Nepenthes</taxon>
    </lineage>
</organism>
<protein>
    <submittedName>
        <fullName evidence="1">Uncharacterized protein</fullName>
    </submittedName>
</protein>
<gene>
    <name evidence="1" type="ORF">Nepgr_023927</name>
</gene>
<accession>A0AAD3T3X7</accession>
<dbReference type="EMBL" id="BSYO01000024">
    <property type="protein sequence ID" value="GMH22084.1"/>
    <property type="molecule type" value="Genomic_DNA"/>
</dbReference>